<reference evidence="1 2" key="2">
    <citation type="journal article" date="2022" name="Mol. Ecol. Resour.">
        <title>The genomes of chicory, endive, great burdock and yacon provide insights into Asteraceae paleo-polyploidization history and plant inulin production.</title>
        <authorList>
            <person name="Fan W."/>
            <person name="Wang S."/>
            <person name="Wang H."/>
            <person name="Wang A."/>
            <person name="Jiang F."/>
            <person name="Liu H."/>
            <person name="Zhao H."/>
            <person name="Xu D."/>
            <person name="Zhang Y."/>
        </authorList>
    </citation>
    <scope>NUCLEOTIDE SEQUENCE [LARGE SCALE GENOMIC DNA]</scope>
    <source>
        <strain evidence="2">cv. Niubang</strain>
    </source>
</reference>
<proteinExistence type="predicted"/>
<evidence type="ECO:0000313" key="1">
    <source>
        <dbReference type="EMBL" id="KAI3757230.1"/>
    </source>
</evidence>
<organism evidence="1 2">
    <name type="scientific">Arctium lappa</name>
    <name type="common">Greater burdock</name>
    <name type="synonym">Lappa major</name>
    <dbReference type="NCBI Taxonomy" id="4217"/>
    <lineage>
        <taxon>Eukaryota</taxon>
        <taxon>Viridiplantae</taxon>
        <taxon>Streptophyta</taxon>
        <taxon>Embryophyta</taxon>
        <taxon>Tracheophyta</taxon>
        <taxon>Spermatophyta</taxon>
        <taxon>Magnoliopsida</taxon>
        <taxon>eudicotyledons</taxon>
        <taxon>Gunneridae</taxon>
        <taxon>Pentapetalae</taxon>
        <taxon>asterids</taxon>
        <taxon>campanulids</taxon>
        <taxon>Asterales</taxon>
        <taxon>Asteraceae</taxon>
        <taxon>Carduoideae</taxon>
        <taxon>Cardueae</taxon>
        <taxon>Arctiinae</taxon>
        <taxon>Arctium</taxon>
    </lineage>
</organism>
<keyword evidence="2" id="KW-1185">Reference proteome</keyword>
<dbReference type="EMBL" id="CM042048">
    <property type="protein sequence ID" value="KAI3757230.1"/>
    <property type="molecule type" value="Genomic_DNA"/>
</dbReference>
<gene>
    <name evidence="1" type="ORF">L6452_04764</name>
</gene>
<accession>A0ACB9EEF3</accession>
<comment type="caution">
    <text evidence="1">The sequence shown here is derived from an EMBL/GenBank/DDBJ whole genome shotgun (WGS) entry which is preliminary data.</text>
</comment>
<reference evidence="2" key="1">
    <citation type="journal article" date="2022" name="Mol. Ecol. Resour.">
        <title>The genomes of chicory, endive, great burdock and yacon provide insights into Asteraceae palaeo-polyploidization history and plant inulin production.</title>
        <authorList>
            <person name="Fan W."/>
            <person name="Wang S."/>
            <person name="Wang H."/>
            <person name="Wang A."/>
            <person name="Jiang F."/>
            <person name="Liu H."/>
            <person name="Zhao H."/>
            <person name="Xu D."/>
            <person name="Zhang Y."/>
        </authorList>
    </citation>
    <scope>NUCLEOTIDE SEQUENCE [LARGE SCALE GENOMIC DNA]</scope>
    <source>
        <strain evidence="2">cv. Niubang</strain>
    </source>
</reference>
<sequence>MDTEFQDFSNHNACDLLANFGAPKENLRLSFCYLDGGTKSAEEGCSSCSYFCIFGFGEDCRWGGGRWRWRRGVAAASVSSFSPNTMTRSMVKYQYMADEKARNGTLKKRKPSLIKKMDELKCLCDVDACLIMYEGDGPPEVWPSPLEARRVIQRFQDATTLAPASAMLDQIAFLKKSIAKMKKHLKKEKEKNQKHMMVRALFDKNAPEESPEELKLLHASLDSEIKVMDHMIKEAKDKEICLDLSL</sequence>
<name>A0ACB9EEF3_ARCLA</name>
<evidence type="ECO:0000313" key="2">
    <source>
        <dbReference type="Proteomes" id="UP001055879"/>
    </source>
</evidence>
<protein>
    <submittedName>
        <fullName evidence="1">Uncharacterized protein</fullName>
    </submittedName>
</protein>
<dbReference type="Proteomes" id="UP001055879">
    <property type="component" value="Linkage Group LG02"/>
</dbReference>